<dbReference type="InterPro" id="IPR047198">
    <property type="entry name" value="DDP-like_NUDIX"/>
</dbReference>
<evidence type="ECO:0000313" key="6">
    <source>
        <dbReference type="EMBL" id="MTJ03633.1"/>
    </source>
</evidence>
<dbReference type="GO" id="GO:0000298">
    <property type="term" value="F:endopolyphosphatase activity"/>
    <property type="evidence" value="ECO:0007669"/>
    <property type="project" value="TreeGrafter"/>
</dbReference>
<dbReference type="Pfam" id="PF00293">
    <property type="entry name" value="NUDIX"/>
    <property type="match status" value="1"/>
</dbReference>
<dbReference type="Gene3D" id="3.90.79.10">
    <property type="entry name" value="Nucleoside Triphosphate Pyrophosphohydrolase"/>
    <property type="match status" value="1"/>
</dbReference>
<dbReference type="GO" id="GO:0071543">
    <property type="term" value="P:diphosphoinositol polyphosphate metabolic process"/>
    <property type="evidence" value="ECO:0007669"/>
    <property type="project" value="TreeGrafter"/>
</dbReference>
<evidence type="ECO:0000256" key="1">
    <source>
        <dbReference type="ARBA" id="ARBA00001946"/>
    </source>
</evidence>
<dbReference type="GO" id="GO:1901911">
    <property type="term" value="P:adenosine 5'-(hexahydrogen pentaphosphate) catabolic process"/>
    <property type="evidence" value="ECO:0007669"/>
    <property type="project" value="TreeGrafter"/>
</dbReference>
<protein>
    <submittedName>
        <fullName evidence="6">NUDIX hydrolase</fullName>
    </submittedName>
</protein>
<dbReference type="EMBL" id="VENJ01000004">
    <property type="protein sequence ID" value="MTJ03633.1"/>
    <property type="molecule type" value="Genomic_DNA"/>
</dbReference>
<evidence type="ECO:0000256" key="2">
    <source>
        <dbReference type="ARBA" id="ARBA00022723"/>
    </source>
</evidence>
<dbReference type="PANTHER" id="PTHR12629">
    <property type="entry name" value="DIPHOSPHOINOSITOL POLYPHOSPHATE PHOSPHOHYDROLASE"/>
    <property type="match status" value="1"/>
</dbReference>
<evidence type="ECO:0000256" key="4">
    <source>
        <dbReference type="ARBA" id="ARBA00022842"/>
    </source>
</evidence>
<dbReference type="GO" id="GO:0034432">
    <property type="term" value="F:bis(5'-adenosyl)-pentaphosphatase activity"/>
    <property type="evidence" value="ECO:0007669"/>
    <property type="project" value="TreeGrafter"/>
</dbReference>
<keyword evidence="2" id="KW-0479">Metal-binding</keyword>
<reference evidence="6 7" key="1">
    <citation type="submission" date="2019-06" db="EMBL/GenBank/DDBJ databases">
        <title>Enrichment of Autotrophic Halophilic Microorganisms from Red Sea Brine Pool Using Microbial Electrosynthesis System.</title>
        <authorList>
            <person name="Alqahtani M.F."/>
            <person name="Bajracharya S."/>
            <person name="Katuri K.P."/>
            <person name="Ali M."/>
            <person name="Saikaly P.E."/>
        </authorList>
    </citation>
    <scope>NUCLEOTIDE SEQUENCE [LARGE SCALE GENOMIC DNA]</scope>
    <source>
        <strain evidence="6">MES6</strain>
    </source>
</reference>
<comment type="caution">
    <text evidence="6">The sequence shown here is derived from an EMBL/GenBank/DDBJ whole genome shotgun (WGS) entry which is preliminary data.</text>
</comment>
<evidence type="ECO:0000256" key="3">
    <source>
        <dbReference type="ARBA" id="ARBA00022801"/>
    </source>
</evidence>
<comment type="cofactor">
    <cofactor evidence="1">
        <name>Mg(2+)</name>
        <dbReference type="ChEBI" id="CHEBI:18420"/>
    </cofactor>
</comment>
<sequence>MTFQGQDQLPLKFRASHKSDVRTQFAALCYRIHRGRPEVLLITSRGSRRWIVPKGWPIENMTPAQSALQEAWEEAGVKGRPIERCIGLFSYPKVIGQDETLPCIAMVYPVKVKSLANDYPESHQRRRKWFTRKKAAARITEPELAHIIRNFDPSALRSRKT</sequence>
<dbReference type="SUPFAM" id="SSF55811">
    <property type="entry name" value="Nudix"/>
    <property type="match status" value="1"/>
</dbReference>
<dbReference type="RefSeq" id="WP_026758291.1">
    <property type="nucleotide sequence ID" value="NZ_VENJ01000004.1"/>
</dbReference>
<dbReference type="GO" id="GO:0034431">
    <property type="term" value="F:bis(5'-adenosyl)-hexaphosphatase activity"/>
    <property type="evidence" value="ECO:0007669"/>
    <property type="project" value="TreeGrafter"/>
</dbReference>
<proteinExistence type="predicted"/>
<dbReference type="PANTHER" id="PTHR12629:SF0">
    <property type="entry name" value="DIPHOSPHOINOSITOL-POLYPHOSPHATE DIPHOSPHATASE"/>
    <property type="match status" value="1"/>
</dbReference>
<dbReference type="GO" id="GO:0008486">
    <property type="term" value="F:diphosphoinositol-polyphosphate diphosphatase activity"/>
    <property type="evidence" value="ECO:0007669"/>
    <property type="project" value="TreeGrafter"/>
</dbReference>
<gene>
    <name evidence="6" type="ORF">FH759_02905</name>
</gene>
<dbReference type="GO" id="GO:0005737">
    <property type="term" value="C:cytoplasm"/>
    <property type="evidence" value="ECO:0007669"/>
    <property type="project" value="TreeGrafter"/>
</dbReference>
<dbReference type="GO" id="GO:1901909">
    <property type="term" value="P:diadenosine hexaphosphate catabolic process"/>
    <property type="evidence" value="ECO:0007669"/>
    <property type="project" value="TreeGrafter"/>
</dbReference>
<dbReference type="GO" id="GO:1901907">
    <property type="term" value="P:diadenosine pentaphosphate catabolic process"/>
    <property type="evidence" value="ECO:0007669"/>
    <property type="project" value="TreeGrafter"/>
</dbReference>
<keyword evidence="3 6" id="KW-0378">Hydrolase</keyword>
<name>A0A7C9L6A9_9RHOB</name>
<evidence type="ECO:0000259" key="5">
    <source>
        <dbReference type="PROSITE" id="PS51462"/>
    </source>
</evidence>
<dbReference type="InterPro" id="IPR000086">
    <property type="entry name" value="NUDIX_hydrolase_dom"/>
</dbReference>
<dbReference type="AlphaFoldDB" id="A0A7C9L6A9"/>
<organism evidence="6 7">
    <name type="scientific">Sediminimonas qiaohouensis</name>
    <dbReference type="NCBI Taxonomy" id="552061"/>
    <lineage>
        <taxon>Bacteria</taxon>
        <taxon>Pseudomonadati</taxon>
        <taxon>Pseudomonadota</taxon>
        <taxon>Alphaproteobacteria</taxon>
        <taxon>Rhodobacterales</taxon>
        <taxon>Roseobacteraceae</taxon>
        <taxon>Sediminimonas</taxon>
    </lineage>
</organism>
<dbReference type="GO" id="GO:0046872">
    <property type="term" value="F:metal ion binding"/>
    <property type="evidence" value="ECO:0007669"/>
    <property type="project" value="UniProtKB-KW"/>
</dbReference>
<dbReference type="CDD" id="cd04666">
    <property type="entry name" value="NUDIX_DIPP2_like_Nudt4"/>
    <property type="match status" value="1"/>
</dbReference>
<dbReference type="Proteomes" id="UP000483078">
    <property type="component" value="Unassembled WGS sequence"/>
</dbReference>
<dbReference type="InterPro" id="IPR015797">
    <property type="entry name" value="NUDIX_hydrolase-like_dom_sf"/>
</dbReference>
<keyword evidence="4" id="KW-0460">Magnesium</keyword>
<accession>A0A7C9L6A9</accession>
<evidence type="ECO:0000313" key="7">
    <source>
        <dbReference type="Proteomes" id="UP000483078"/>
    </source>
</evidence>
<feature type="domain" description="Nudix hydrolase" evidence="5">
    <location>
        <begin position="22"/>
        <end position="152"/>
    </location>
</feature>
<dbReference type="PROSITE" id="PS51462">
    <property type="entry name" value="NUDIX"/>
    <property type="match status" value="1"/>
</dbReference>